<dbReference type="AlphaFoldDB" id="A0A9D2SZ95"/>
<dbReference type="Proteomes" id="UP000823894">
    <property type="component" value="Unassembled WGS sequence"/>
</dbReference>
<protein>
    <recommendedName>
        <fullName evidence="4">ABC-2 family transporter protein</fullName>
    </recommendedName>
</protein>
<sequence>MRVKTEQGLTESGVQNMRTELKRILAQPFFWVFLAGCLFVNGWLLCNYAGQRERVLESVSAEEELGSIDEDSMAGYEERLRRFDSDEEGVLTVGQMLRAAAAMKEELGAEDLADAYTGNYQLSGSAREYAEERFQRLEPILDENRENGTAEAFFIPGNENFFELLCRLIPLFCTLEGILAAVFLSLRCVTEPFASGTAELVFSCGTGRRIVRKKQSAGCLAGVLAGAFLWMATMTAAAVLFPLGDLWDTPVGSMMMLDGMCPLISEIPMTLRTYLFAQAGISILVGLLFSFAAGWAALRTRNALTAAAGLGIVCMAVYTLAELFPGVDKVWFWIRHNPVTFAADAGRWLANGAFSLSSVWEAAAVLALWGAVATLLITWQYRKFLRADI</sequence>
<organism evidence="2 3">
    <name type="scientific">Candidatus Mediterraneibacter faecigallinarum</name>
    <dbReference type="NCBI Taxonomy" id="2838669"/>
    <lineage>
        <taxon>Bacteria</taxon>
        <taxon>Bacillati</taxon>
        <taxon>Bacillota</taxon>
        <taxon>Clostridia</taxon>
        <taxon>Lachnospirales</taxon>
        <taxon>Lachnospiraceae</taxon>
        <taxon>Mediterraneibacter</taxon>
    </lineage>
</organism>
<feature type="transmembrane region" description="Helical" evidence="1">
    <location>
        <begin position="217"/>
        <end position="241"/>
    </location>
</feature>
<evidence type="ECO:0000313" key="2">
    <source>
        <dbReference type="EMBL" id="HJC39824.1"/>
    </source>
</evidence>
<reference evidence="2" key="2">
    <citation type="submission" date="2021-04" db="EMBL/GenBank/DDBJ databases">
        <authorList>
            <person name="Gilroy R."/>
        </authorList>
    </citation>
    <scope>NUCLEOTIDE SEQUENCE</scope>
    <source>
        <strain evidence="2">ChiGjej1B1-1692</strain>
    </source>
</reference>
<keyword evidence="1" id="KW-0472">Membrane</keyword>
<feature type="transmembrane region" description="Helical" evidence="1">
    <location>
        <begin position="29"/>
        <end position="50"/>
    </location>
</feature>
<evidence type="ECO:0008006" key="4">
    <source>
        <dbReference type="Google" id="ProtNLM"/>
    </source>
</evidence>
<evidence type="ECO:0000313" key="3">
    <source>
        <dbReference type="Proteomes" id="UP000823894"/>
    </source>
</evidence>
<accession>A0A9D2SZ95</accession>
<proteinExistence type="predicted"/>
<feature type="transmembrane region" description="Helical" evidence="1">
    <location>
        <begin position="275"/>
        <end position="296"/>
    </location>
</feature>
<name>A0A9D2SZ95_9FIRM</name>
<evidence type="ECO:0000256" key="1">
    <source>
        <dbReference type="SAM" id="Phobius"/>
    </source>
</evidence>
<comment type="caution">
    <text evidence="2">The sequence shown here is derived from an EMBL/GenBank/DDBJ whole genome shotgun (WGS) entry which is preliminary data.</text>
</comment>
<gene>
    <name evidence="2" type="ORF">H9757_12340</name>
</gene>
<keyword evidence="1" id="KW-1133">Transmembrane helix</keyword>
<feature type="transmembrane region" description="Helical" evidence="1">
    <location>
        <begin position="303"/>
        <end position="321"/>
    </location>
</feature>
<reference evidence="2" key="1">
    <citation type="journal article" date="2021" name="PeerJ">
        <title>Extensive microbial diversity within the chicken gut microbiome revealed by metagenomics and culture.</title>
        <authorList>
            <person name="Gilroy R."/>
            <person name="Ravi A."/>
            <person name="Getino M."/>
            <person name="Pursley I."/>
            <person name="Horton D.L."/>
            <person name="Alikhan N.F."/>
            <person name="Baker D."/>
            <person name="Gharbi K."/>
            <person name="Hall N."/>
            <person name="Watson M."/>
            <person name="Adriaenssens E.M."/>
            <person name="Foster-Nyarko E."/>
            <person name="Jarju S."/>
            <person name="Secka A."/>
            <person name="Antonio M."/>
            <person name="Oren A."/>
            <person name="Chaudhuri R.R."/>
            <person name="La Ragione R."/>
            <person name="Hildebrand F."/>
            <person name="Pallen M.J."/>
        </authorList>
    </citation>
    <scope>NUCLEOTIDE SEQUENCE</scope>
    <source>
        <strain evidence="2">ChiGjej1B1-1692</strain>
    </source>
</reference>
<feature type="transmembrane region" description="Helical" evidence="1">
    <location>
        <begin position="359"/>
        <end position="379"/>
    </location>
</feature>
<keyword evidence="1" id="KW-0812">Transmembrane</keyword>
<dbReference type="EMBL" id="DWWK01000204">
    <property type="protein sequence ID" value="HJC39824.1"/>
    <property type="molecule type" value="Genomic_DNA"/>
</dbReference>